<dbReference type="RefSeq" id="WP_066967477.1">
    <property type="nucleotide sequence ID" value="NZ_CP023449.1"/>
</dbReference>
<dbReference type="PANTHER" id="PTHR36117">
    <property type="entry name" value="4-HYDROXYPHENYLACETATE 3-MONOOXYGENASE-RELATED"/>
    <property type="match status" value="1"/>
</dbReference>
<feature type="binding site" evidence="4">
    <location>
        <position position="180"/>
    </location>
    <ligand>
        <name>FAD</name>
        <dbReference type="ChEBI" id="CHEBI:57692"/>
    </ligand>
</feature>
<dbReference type="PANTHER" id="PTHR36117:SF3">
    <property type="entry name" value="4-HYDROXYPHENYLACETATE 3-MONOOXYGENASE-RELATED"/>
    <property type="match status" value="1"/>
</dbReference>
<dbReference type="InterPro" id="IPR024674">
    <property type="entry name" value="HpaB/PvcC/4-BUDH_N"/>
</dbReference>
<comment type="caution">
    <text evidence="7">The sequence shown here is derived from an EMBL/GenBank/DDBJ whole genome shotgun (WGS) entry which is preliminary data.</text>
</comment>
<organism evidence="7 8">
    <name type="scientific">Rhizorhabdus dicambivorans</name>
    <dbReference type="NCBI Taxonomy" id="1850238"/>
    <lineage>
        <taxon>Bacteria</taxon>
        <taxon>Pseudomonadati</taxon>
        <taxon>Pseudomonadota</taxon>
        <taxon>Alphaproteobacteria</taxon>
        <taxon>Sphingomonadales</taxon>
        <taxon>Sphingomonadaceae</taxon>
        <taxon>Rhizorhabdus</taxon>
    </lineage>
</organism>
<proteinExistence type="predicted"/>
<accession>A0A2A4FS90</accession>
<dbReference type="PIRSF" id="PIRSF000331">
    <property type="entry name" value="HpaA_HpaB"/>
    <property type="match status" value="1"/>
</dbReference>
<dbReference type="Gene3D" id="1.20.140.10">
    <property type="entry name" value="Butyryl-CoA Dehydrogenase, subunit A, domain 3"/>
    <property type="match status" value="1"/>
</dbReference>
<evidence type="ECO:0000256" key="4">
    <source>
        <dbReference type="PIRSR" id="PIRSR000331-2"/>
    </source>
</evidence>
<evidence type="ECO:0000256" key="1">
    <source>
        <dbReference type="ARBA" id="ARBA00022630"/>
    </source>
</evidence>
<evidence type="ECO:0000259" key="5">
    <source>
        <dbReference type="Pfam" id="PF03241"/>
    </source>
</evidence>
<dbReference type="Pfam" id="PF03241">
    <property type="entry name" value="HpaB"/>
    <property type="match status" value="1"/>
</dbReference>
<evidence type="ECO:0000313" key="8">
    <source>
        <dbReference type="Proteomes" id="UP000218934"/>
    </source>
</evidence>
<dbReference type="Proteomes" id="UP000218934">
    <property type="component" value="Unassembled WGS sequence"/>
</dbReference>
<dbReference type="Pfam" id="PF11794">
    <property type="entry name" value="HpaB_N"/>
    <property type="match status" value="1"/>
</dbReference>
<keyword evidence="1" id="KW-0285">Flavoprotein</keyword>
<dbReference type="InterPro" id="IPR036250">
    <property type="entry name" value="AcylCo_DH-like_C"/>
</dbReference>
<protein>
    <submittedName>
        <fullName evidence="7">4-hydroxyphenylacetate 3-hydroxylase</fullName>
    </submittedName>
</protein>
<feature type="domain" description="HpaB/PvcC/4-BUDH N-terminal" evidence="6">
    <location>
        <begin position="5"/>
        <end position="260"/>
    </location>
</feature>
<feature type="domain" description="HpaB/PvcC/4-BUDH C-terminal" evidence="5">
    <location>
        <begin position="281"/>
        <end position="466"/>
    </location>
</feature>
<dbReference type="InterPro" id="IPR024719">
    <property type="entry name" value="HpaB/PvcC/4-BUDH_C"/>
</dbReference>
<name>A0A2A4FS90_9SPHN</name>
<keyword evidence="8" id="KW-1185">Reference proteome</keyword>
<dbReference type="InterPro" id="IPR009100">
    <property type="entry name" value="AcylCoA_DH/oxidase_NM_dom_sf"/>
</dbReference>
<keyword evidence="2 4" id="KW-0274">FAD</keyword>
<evidence type="ECO:0000256" key="2">
    <source>
        <dbReference type="ARBA" id="ARBA00022827"/>
    </source>
</evidence>
<dbReference type="InterPro" id="IPR046373">
    <property type="entry name" value="Acyl-CoA_Oxase/DH_mid-dom_sf"/>
</dbReference>
<dbReference type="SUPFAM" id="SSF56645">
    <property type="entry name" value="Acyl-CoA dehydrogenase NM domain-like"/>
    <property type="match status" value="1"/>
</dbReference>
<dbReference type="Gene3D" id="2.40.110.10">
    <property type="entry name" value="Butyryl-CoA Dehydrogenase, subunit A, domain 2"/>
    <property type="match status" value="1"/>
</dbReference>
<dbReference type="AlphaFoldDB" id="A0A2A4FS90"/>
<dbReference type="SUPFAM" id="SSF47203">
    <property type="entry name" value="Acyl-CoA dehydrogenase C-terminal domain-like"/>
    <property type="match status" value="1"/>
</dbReference>
<reference evidence="7 8" key="1">
    <citation type="submission" date="2017-09" db="EMBL/GenBank/DDBJ databases">
        <title>The Catabolism of 3,6-Dichlorosalicylic acid is Initiated by the Cytochrome P450 Monooxygenase DsmABC in Rhizorhabdus dicambivorans Ndbn-20.</title>
        <authorList>
            <person name="Na L."/>
        </authorList>
    </citation>
    <scope>NUCLEOTIDE SEQUENCE [LARGE SCALE GENOMIC DNA]</scope>
    <source>
        <strain evidence="7 8">Ndbn-20m</strain>
    </source>
</reference>
<evidence type="ECO:0000256" key="3">
    <source>
        <dbReference type="ARBA" id="ARBA00023002"/>
    </source>
</evidence>
<dbReference type="EMBL" id="NWUF01000026">
    <property type="protein sequence ID" value="PCE40552.1"/>
    <property type="molecule type" value="Genomic_DNA"/>
</dbReference>
<dbReference type="InterPro" id="IPR004925">
    <property type="entry name" value="HpaB/PvcC/4-BUDH"/>
</dbReference>
<dbReference type="OrthoDB" id="7233724at2"/>
<dbReference type="Gene3D" id="1.10.3140.10">
    <property type="entry name" value="4-hydroxybutyryl-coa dehydratase, domain 1"/>
    <property type="match status" value="1"/>
</dbReference>
<keyword evidence="3" id="KW-0560">Oxidoreductase</keyword>
<dbReference type="KEGG" id="rdi:CMV14_07515"/>
<sequence length="468" mass="52038">MGLKTPEQYVESLRDGRVTYWDGERIDDLTTHPRFRQALAIAAADYDYADAGRRDARVYRAEDGSEANRIYQIPTEEDHLRRRMDFFESSSIVAQVTGVYMALLSERDAVAAINPQYAANIEAVYRHARDNDLRAAEVITDPKGDRKRRAHEQDDPDLYLRIVERNDRGIVVRGAKLHITGASLCHELVVLPGKGLKPEEADYAVAFSIPVNTPGVSIINKSFANAEHETFDAPMTARNAIPEGFVIFDDVLVPWDRVFLAGEIDLSAKLTRSLGLWERTGGLTEAAHRAEIFTGLAQLVAEQQGKERDIAILSSIAELMQFATVLRIMLEYACANYRTMPSGMIYPDVLAVNAGKFHYASNYHRIVQILQDMAGGLVITLPSVKDLQHPEAGAYMRKYLHTKQGIAVEDRMRVFNTIRDMTADSYGGWLLVTALQAGGGLNAGRIMLNRAYDIEHARAAAKKAAGIS</sequence>
<gene>
    <name evidence="7" type="ORF">COO09_19705</name>
</gene>
<dbReference type="GO" id="GO:0016627">
    <property type="term" value="F:oxidoreductase activity, acting on the CH-CH group of donors"/>
    <property type="evidence" value="ECO:0007669"/>
    <property type="project" value="InterPro"/>
</dbReference>
<evidence type="ECO:0000313" key="7">
    <source>
        <dbReference type="EMBL" id="PCE40552.1"/>
    </source>
</evidence>
<evidence type="ECO:0000259" key="6">
    <source>
        <dbReference type="Pfam" id="PF11794"/>
    </source>
</evidence>